<dbReference type="GO" id="GO:0009904">
    <property type="term" value="P:chloroplast accumulation movement"/>
    <property type="evidence" value="ECO:0007669"/>
    <property type="project" value="TreeGrafter"/>
</dbReference>
<evidence type="ECO:0000313" key="5">
    <source>
        <dbReference type="EMBL" id="KAK3026497.1"/>
    </source>
</evidence>
<evidence type="ECO:0000256" key="3">
    <source>
        <dbReference type="SAM" id="Coils"/>
    </source>
</evidence>
<comment type="caution">
    <text evidence="5">The sequence shown here is derived from an EMBL/GenBank/DDBJ whole genome shotgun (WGS) entry which is preliminary data.</text>
</comment>
<accession>A0AA88WG49</accession>
<dbReference type="EMBL" id="JAVXUP010000498">
    <property type="protein sequence ID" value="KAK3026497.1"/>
    <property type="molecule type" value="Genomic_DNA"/>
</dbReference>
<feature type="coiled-coil region" evidence="3">
    <location>
        <begin position="306"/>
        <end position="410"/>
    </location>
</feature>
<keyword evidence="2 3" id="KW-0175">Coiled coil</keyword>
<organism evidence="5 6">
    <name type="scientific">Escallonia herrerae</name>
    <dbReference type="NCBI Taxonomy" id="1293975"/>
    <lineage>
        <taxon>Eukaryota</taxon>
        <taxon>Viridiplantae</taxon>
        <taxon>Streptophyta</taxon>
        <taxon>Embryophyta</taxon>
        <taxon>Tracheophyta</taxon>
        <taxon>Spermatophyta</taxon>
        <taxon>Magnoliopsida</taxon>
        <taxon>eudicotyledons</taxon>
        <taxon>Gunneridae</taxon>
        <taxon>Pentapetalae</taxon>
        <taxon>asterids</taxon>
        <taxon>campanulids</taxon>
        <taxon>Escalloniales</taxon>
        <taxon>Escalloniaceae</taxon>
        <taxon>Escallonia</taxon>
    </lineage>
</organism>
<keyword evidence="6" id="KW-1185">Reference proteome</keyword>
<evidence type="ECO:0000256" key="4">
    <source>
        <dbReference type="SAM" id="MobiDB-lite"/>
    </source>
</evidence>
<dbReference type="GO" id="GO:0005829">
    <property type="term" value="C:cytosol"/>
    <property type="evidence" value="ECO:0007669"/>
    <property type="project" value="TreeGrafter"/>
</dbReference>
<feature type="coiled-coil region" evidence="3">
    <location>
        <begin position="566"/>
        <end position="593"/>
    </location>
</feature>
<dbReference type="InterPro" id="IPR008545">
    <property type="entry name" value="Web"/>
</dbReference>
<dbReference type="GO" id="GO:0009903">
    <property type="term" value="P:chloroplast avoidance movement"/>
    <property type="evidence" value="ECO:0007669"/>
    <property type="project" value="TreeGrafter"/>
</dbReference>
<name>A0AA88WG49_9ASTE</name>
<evidence type="ECO:0000256" key="1">
    <source>
        <dbReference type="ARBA" id="ARBA00005485"/>
    </source>
</evidence>
<feature type="compositionally biased region" description="Basic and acidic residues" evidence="4">
    <location>
        <begin position="473"/>
        <end position="485"/>
    </location>
</feature>
<dbReference type="PANTHER" id="PTHR32054:SF17">
    <property type="entry name" value="EXPRESSED PROTEIN"/>
    <property type="match status" value="1"/>
</dbReference>
<sequence length="636" mass="72146">MKLTFHPTIFPLPSSIDFTEVRISASSDIDHNRDTKIASQRAHIVDFWEESMGEIDTKSLESVQAALCLFGQKSDLRRNWSTSNYELAKEKELEGLLKDLATIKVQFEAKDSAHKQALLNLDHYKSMADELSTLLRNTEFERDIYANECKEARMHLGKLDSKMIEMADQLSETSRVREHLSHVISELRSAQGELLSIGTELAAASEAKHDAMTQAKMMETALNMEKEKIEELMSHVEELHETILHLNLAAIEAEKVKCALLYDKEAEIQLATERELEAREQLEFMGKQLEIMDNLENQLLAKSIFIDSLQLELQQANELHSSAERAAADAVTEINCLKADLDLQKSVNSDQTNYSDSLEIELNQVRLELNNANEEVQRLRCDLETMTSCLEKIKSEVDEISGREAEAQVEIALLQSELHKGRSKVAAAEAAEARAKNDKSAVYLALQQLALEAEEAKKENRKLKEQASNAAEESEKSVLVEPEKENSDEEEEVTKMDESISEGQEREDEADTHITISLEEYKTLVNKAAKADQVPEPVSEDRHELKMLKKDLDIATIRIGEFRTRAEQALSRAEVAETAKGALEEQIRRWREHGERRKAAFAALREELVSRESFSLKHDETPKKYQPLGKVLNMKF</sequence>
<reference evidence="5" key="1">
    <citation type="submission" date="2022-12" db="EMBL/GenBank/DDBJ databases">
        <title>Draft genome assemblies for two species of Escallonia (Escalloniales).</title>
        <authorList>
            <person name="Chanderbali A."/>
            <person name="Dervinis C."/>
            <person name="Anghel I."/>
            <person name="Soltis D."/>
            <person name="Soltis P."/>
            <person name="Zapata F."/>
        </authorList>
    </citation>
    <scope>NUCLEOTIDE SEQUENCE</scope>
    <source>
        <strain evidence="5">UCBG64.0493</strain>
        <tissue evidence="5">Leaf</tissue>
    </source>
</reference>
<comment type="similarity">
    <text evidence="1">Belongs to the WEB family.</text>
</comment>
<evidence type="ECO:0000313" key="6">
    <source>
        <dbReference type="Proteomes" id="UP001188597"/>
    </source>
</evidence>
<dbReference type="Pfam" id="PF05701">
    <property type="entry name" value="WEMBL"/>
    <property type="match status" value="1"/>
</dbReference>
<dbReference type="AlphaFoldDB" id="A0AA88WG49"/>
<protein>
    <submittedName>
        <fullName evidence="5">Uncharacterized protein</fullName>
    </submittedName>
</protein>
<proteinExistence type="inferred from homology"/>
<dbReference type="PANTHER" id="PTHR32054">
    <property type="entry name" value="HEAVY CHAIN, PUTATIVE, EXPRESSED-RELATED-RELATED"/>
    <property type="match status" value="1"/>
</dbReference>
<evidence type="ECO:0000256" key="2">
    <source>
        <dbReference type="ARBA" id="ARBA00023054"/>
    </source>
</evidence>
<feature type="region of interest" description="Disordered" evidence="4">
    <location>
        <begin position="460"/>
        <end position="513"/>
    </location>
</feature>
<dbReference type="Proteomes" id="UP001188597">
    <property type="component" value="Unassembled WGS sequence"/>
</dbReference>
<gene>
    <name evidence="5" type="ORF">RJ639_041794</name>
</gene>